<comment type="caution">
    <text evidence="2">The sequence shown here is derived from an EMBL/GenBank/DDBJ whole genome shotgun (WGS) entry which is preliminary data.</text>
</comment>
<gene>
    <name evidence="2" type="ORF">ACFQWG_10175</name>
</gene>
<reference evidence="3" key="1">
    <citation type="journal article" date="2019" name="Int. J. Syst. Evol. Microbiol.">
        <title>The Global Catalogue of Microorganisms (GCM) 10K type strain sequencing project: providing services to taxonomists for standard genome sequencing and annotation.</title>
        <authorList>
            <consortium name="The Broad Institute Genomics Platform"/>
            <consortium name="The Broad Institute Genome Sequencing Center for Infectious Disease"/>
            <person name="Wu L."/>
            <person name="Ma J."/>
        </authorList>
    </citation>
    <scope>NUCLEOTIDE SEQUENCE [LARGE SCALE GENOMIC DNA]</scope>
    <source>
        <strain evidence="3">CCUG 56698</strain>
    </source>
</reference>
<evidence type="ECO:0000313" key="3">
    <source>
        <dbReference type="Proteomes" id="UP001596527"/>
    </source>
</evidence>
<evidence type="ECO:0000313" key="2">
    <source>
        <dbReference type="EMBL" id="MFC7581560.1"/>
    </source>
</evidence>
<evidence type="ECO:0000259" key="1">
    <source>
        <dbReference type="Pfam" id="PF09860"/>
    </source>
</evidence>
<proteinExistence type="predicted"/>
<protein>
    <submittedName>
        <fullName evidence="2">DUF2087 domain-containing protein</fullName>
    </submittedName>
</protein>
<keyword evidence="3" id="KW-1185">Reference proteome</keyword>
<accession>A0ABW2SN41</accession>
<organism evidence="2 3">
    <name type="scientific">Schaalia naturae</name>
    <dbReference type="NCBI Taxonomy" id="635203"/>
    <lineage>
        <taxon>Bacteria</taxon>
        <taxon>Bacillati</taxon>
        <taxon>Actinomycetota</taxon>
        <taxon>Actinomycetes</taxon>
        <taxon>Actinomycetales</taxon>
        <taxon>Actinomycetaceae</taxon>
        <taxon>Schaalia</taxon>
    </lineage>
</organism>
<dbReference type="Pfam" id="PF09860">
    <property type="entry name" value="DUF2087"/>
    <property type="match status" value="1"/>
</dbReference>
<name>A0ABW2SN41_9ACTO</name>
<dbReference type="EMBL" id="JBHTEF010000001">
    <property type="protein sequence ID" value="MFC7581560.1"/>
    <property type="molecule type" value="Genomic_DNA"/>
</dbReference>
<sequence length="168" mass="18478">MAEEWRRIVAVLANRGLRVAFARIVLETEGGRLGTSGASTVRPRDISALEASGLILRDEGGRAGVDEPALRALLARGSREPRPRGPERFLDEAGRIAGYPSRLRDELALLRLIAGRVLADDEVVDEAGLNARLAPFDPDTARLRRALVDRGFLTRTPSGSRYRRERRG</sequence>
<feature type="domain" description="DUF2087" evidence="1">
    <location>
        <begin position="95"/>
        <end position="164"/>
    </location>
</feature>
<dbReference type="RefSeq" id="WP_380974978.1">
    <property type="nucleotide sequence ID" value="NZ_JBHTEF010000001.1"/>
</dbReference>
<dbReference type="Proteomes" id="UP001596527">
    <property type="component" value="Unassembled WGS sequence"/>
</dbReference>
<dbReference type="InterPro" id="IPR018656">
    <property type="entry name" value="DUF2087"/>
</dbReference>